<feature type="domain" description="Metallo-beta-lactamase" evidence="2">
    <location>
        <begin position="20"/>
        <end position="212"/>
    </location>
</feature>
<evidence type="ECO:0000313" key="3">
    <source>
        <dbReference type="EMBL" id="KUG18701.1"/>
    </source>
</evidence>
<dbReference type="CDD" id="cd07719">
    <property type="entry name" value="arylsulfatase_AtsA-like_MBL-fold"/>
    <property type="match status" value="1"/>
</dbReference>
<dbReference type="AlphaFoldDB" id="A0A0W8FCT1"/>
<dbReference type="InterPro" id="IPR001279">
    <property type="entry name" value="Metallo-B-lactamas"/>
</dbReference>
<protein>
    <submittedName>
        <fullName evidence="3">Ribonuclease z</fullName>
        <ecNumber evidence="3">3.1.26.11</ecNumber>
    </submittedName>
</protein>
<dbReference type="InterPro" id="IPR036866">
    <property type="entry name" value="RibonucZ/Hydroxyglut_hydro"/>
</dbReference>
<keyword evidence="1 3" id="KW-0378">Hydrolase</keyword>
<dbReference type="PANTHER" id="PTHR46018">
    <property type="entry name" value="ZINC PHOSPHODIESTERASE ELAC PROTEIN 1"/>
    <property type="match status" value="1"/>
</dbReference>
<reference evidence="3" key="1">
    <citation type="journal article" date="2015" name="Proc. Natl. Acad. Sci. U.S.A.">
        <title>Networks of energetic and metabolic interactions define dynamics in microbial communities.</title>
        <authorList>
            <person name="Embree M."/>
            <person name="Liu J.K."/>
            <person name="Al-Bassam M.M."/>
            <person name="Zengler K."/>
        </authorList>
    </citation>
    <scope>NUCLEOTIDE SEQUENCE</scope>
</reference>
<dbReference type="EMBL" id="LNQE01001369">
    <property type="protein sequence ID" value="KUG18701.1"/>
    <property type="molecule type" value="Genomic_DNA"/>
</dbReference>
<evidence type="ECO:0000256" key="1">
    <source>
        <dbReference type="ARBA" id="ARBA00022801"/>
    </source>
</evidence>
<dbReference type="GO" id="GO:0042781">
    <property type="term" value="F:3'-tRNA processing endoribonuclease activity"/>
    <property type="evidence" value="ECO:0007669"/>
    <property type="project" value="UniProtKB-EC"/>
</dbReference>
<dbReference type="SUPFAM" id="SSF56281">
    <property type="entry name" value="Metallo-hydrolase/oxidoreductase"/>
    <property type="match status" value="1"/>
</dbReference>
<proteinExistence type="predicted"/>
<dbReference type="EC" id="3.1.26.11" evidence="3"/>
<dbReference type="Gene3D" id="3.60.15.10">
    <property type="entry name" value="Ribonuclease Z/Hydroxyacylglutathione hydrolase-like"/>
    <property type="match status" value="1"/>
</dbReference>
<comment type="caution">
    <text evidence="3">The sequence shown here is derived from an EMBL/GenBank/DDBJ whole genome shotgun (WGS) entry which is preliminary data.</text>
</comment>
<organism evidence="3">
    <name type="scientific">hydrocarbon metagenome</name>
    <dbReference type="NCBI Taxonomy" id="938273"/>
    <lineage>
        <taxon>unclassified sequences</taxon>
        <taxon>metagenomes</taxon>
        <taxon>ecological metagenomes</taxon>
    </lineage>
</organism>
<dbReference type="SMART" id="SM00849">
    <property type="entry name" value="Lactamase_B"/>
    <property type="match status" value="1"/>
</dbReference>
<dbReference type="Pfam" id="PF12706">
    <property type="entry name" value="Lactamase_B_2"/>
    <property type="match status" value="1"/>
</dbReference>
<gene>
    <name evidence="3" type="ORF">ASZ90_011629</name>
</gene>
<sequence length="247" mass="26936">MSLKVTLLGTGVGIPQPGRSQAAILIENDLPLLLDCGAGTLMRLDQVGAGPEAIDTVVLSHLHLDHVHDLLALANGRYLSGLQGLSIFGPAGTREWFESLQAAYPNLERMESRVQELKAMDSFSIKGFDIFAEEALHSVTALAYRLEAEERVIVYSGDTEPSARVAALADGSDLLIHECSFPEPFDVTNHTTPLKLGNMLSNYDLKRVVLTHLYPQAEGHEDEMAQQVIELSGAPTIVGWDMMIMEI</sequence>
<dbReference type="InterPro" id="IPR044094">
    <property type="entry name" value="AtsA-like_MBL-fold"/>
</dbReference>
<dbReference type="PANTHER" id="PTHR46018:SF3">
    <property type="entry name" value="ARYLSULFATASE"/>
    <property type="match status" value="1"/>
</dbReference>
<name>A0A0W8FCT1_9ZZZZ</name>
<accession>A0A0W8FCT1</accession>
<evidence type="ECO:0000259" key="2">
    <source>
        <dbReference type="SMART" id="SM00849"/>
    </source>
</evidence>